<protein>
    <submittedName>
        <fullName evidence="4">Uncharacterized protein LOC113512851</fullName>
    </submittedName>
</protein>
<evidence type="ECO:0000259" key="2">
    <source>
        <dbReference type="PROSITE" id="PS51029"/>
    </source>
</evidence>
<dbReference type="RefSeq" id="XP_026752596.1">
    <property type="nucleotide sequence ID" value="XM_026896795.3"/>
</dbReference>
<gene>
    <name evidence="4" type="primary">LOC113512851</name>
</gene>
<organism evidence="3 4">
    <name type="scientific">Galleria mellonella</name>
    <name type="common">Greater wax moth</name>
    <dbReference type="NCBI Taxonomy" id="7137"/>
    <lineage>
        <taxon>Eukaryota</taxon>
        <taxon>Metazoa</taxon>
        <taxon>Ecdysozoa</taxon>
        <taxon>Arthropoda</taxon>
        <taxon>Hexapoda</taxon>
        <taxon>Insecta</taxon>
        <taxon>Pterygota</taxon>
        <taxon>Neoptera</taxon>
        <taxon>Endopterygota</taxon>
        <taxon>Lepidoptera</taxon>
        <taxon>Glossata</taxon>
        <taxon>Ditrysia</taxon>
        <taxon>Pyraloidea</taxon>
        <taxon>Pyralidae</taxon>
        <taxon>Galleriinae</taxon>
        <taxon>Galleria</taxon>
    </lineage>
</organism>
<evidence type="ECO:0000256" key="1">
    <source>
        <dbReference type="SAM" id="MobiDB-lite"/>
    </source>
</evidence>
<dbReference type="KEGG" id="gmw:113512851"/>
<feature type="domain" description="MADF" evidence="2">
    <location>
        <begin position="18"/>
        <end position="108"/>
    </location>
</feature>
<dbReference type="OrthoDB" id="10051975at2759"/>
<dbReference type="InParanoid" id="A0A6J1WFJ6"/>
<sequence>MSKQGLVLSNQNRNATLEFIKDYKANRLLWDCNHKHYRNVDKRMLAFKEMGQKYNIDVVAVKNKIKCLRSYFIKEHQKMLYAKGKNAREVESTWFAYKPLLFIMNTMAETGESSSKATNEVHDQQSMQMDPLQCESEIECDNISNNSRDDTLFQDENSTFNSELGPPRKRKCSRDENYFVIDGIDDVKDRKPPEKSSNKDECSTFGEFVAHKLRKLSVRNRAEAEHQIHSILYDLEIEELIMQEMK</sequence>
<proteinExistence type="predicted"/>
<evidence type="ECO:0000313" key="4">
    <source>
        <dbReference type="RefSeq" id="XP_026752596.1"/>
    </source>
</evidence>
<dbReference type="InterPro" id="IPR006578">
    <property type="entry name" value="MADF-dom"/>
</dbReference>
<dbReference type="SMART" id="SM00595">
    <property type="entry name" value="MADF"/>
    <property type="match status" value="1"/>
</dbReference>
<reference evidence="4" key="1">
    <citation type="submission" date="2025-08" db="UniProtKB">
        <authorList>
            <consortium name="RefSeq"/>
        </authorList>
    </citation>
    <scope>IDENTIFICATION</scope>
    <source>
        <tissue evidence="4">Whole larvae</tissue>
    </source>
</reference>
<accession>A0A6J1WFJ6</accession>
<feature type="region of interest" description="Disordered" evidence="1">
    <location>
        <begin position="146"/>
        <end position="169"/>
    </location>
</feature>
<dbReference type="PANTHER" id="PTHR21505:SF8">
    <property type="entry name" value="DPT-YFP REPRESSOR BY OVEREXPRESSION, ISOFORM D-RELATED"/>
    <property type="match status" value="1"/>
</dbReference>
<dbReference type="PROSITE" id="PS51029">
    <property type="entry name" value="MADF"/>
    <property type="match status" value="1"/>
</dbReference>
<dbReference type="GeneID" id="113512851"/>
<name>A0A6J1WFJ6_GALME</name>
<dbReference type="AlphaFoldDB" id="A0A6J1WFJ6"/>
<dbReference type="Proteomes" id="UP001652740">
    <property type="component" value="Unplaced"/>
</dbReference>
<dbReference type="Pfam" id="PF10545">
    <property type="entry name" value="MADF_DNA_bdg"/>
    <property type="match status" value="1"/>
</dbReference>
<dbReference type="FunCoup" id="A0A6J1WFJ6">
    <property type="interactions" value="81"/>
</dbReference>
<keyword evidence="3" id="KW-1185">Reference proteome</keyword>
<evidence type="ECO:0000313" key="3">
    <source>
        <dbReference type="Proteomes" id="UP001652740"/>
    </source>
</evidence>
<dbReference type="PANTHER" id="PTHR21505">
    <property type="entry name" value="MADF DOMAIN-CONTAINING PROTEIN-RELATED"/>
    <property type="match status" value="1"/>
</dbReference>